<dbReference type="Proteomes" id="UP000244810">
    <property type="component" value="Unassembled WGS sequence"/>
</dbReference>
<dbReference type="EMBL" id="QDDR01000002">
    <property type="protein sequence ID" value="PVE48368.1"/>
    <property type="molecule type" value="Genomic_DNA"/>
</dbReference>
<name>A0A2T7UUW1_9RHOB</name>
<evidence type="ECO:0000313" key="2">
    <source>
        <dbReference type="Proteomes" id="UP000244810"/>
    </source>
</evidence>
<evidence type="ECO:0000313" key="1">
    <source>
        <dbReference type="EMBL" id="PVE48368.1"/>
    </source>
</evidence>
<reference evidence="1 2" key="1">
    <citation type="journal article" date="2011" name="Syst. Appl. Microbiol.">
        <title>Defluviimonas denitrificans gen. nov., sp. nov., and Pararhodobacter aggregans gen. nov., sp. nov., non-phototrophic Rhodobacteraceae from the biofilter of a marine aquaculture.</title>
        <authorList>
            <person name="Foesel B.U."/>
            <person name="Drake H.L."/>
            <person name="Schramm A."/>
        </authorList>
    </citation>
    <scope>NUCLEOTIDE SEQUENCE [LARGE SCALE GENOMIC DNA]</scope>
    <source>
        <strain evidence="1 2">D1-19</strain>
    </source>
</reference>
<proteinExistence type="predicted"/>
<protein>
    <submittedName>
        <fullName evidence="1">Uncharacterized protein</fullName>
    </submittedName>
</protein>
<keyword evidence="2" id="KW-1185">Reference proteome</keyword>
<gene>
    <name evidence="1" type="ORF">DDE23_04665</name>
</gene>
<sequence>MSRVVMESPVEARGTMVAALSRASVGVDGLKTRLLGWGRKEPVALLMADRAGMRAVAPGGAPLTEAEIEALCPGAWAAFHAASRHLRG</sequence>
<dbReference type="OrthoDB" id="7861875at2"/>
<dbReference type="RefSeq" id="WP_107750745.1">
    <property type="nucleotide sequence ID" value="NZ_QBKF01000002.1"/>
</dbReference>
<accession>A0A2T7UUW1</accession>
<dbReference type="AlphaFoldDB" id="A0A2T7UUW1"/>
<comment type="caution">
    <text evidence="1">The sequence shown here is derived from an EMBL/GenBank/DDBJ whole genome shotgun (WGS) entry which is preliminary data.</text>
</comment>
<organism evidence="1 2">
    <name type="scientific">Pararhodobacter aggregans</name>
    <dbReference type="NCBI Taxonomy" id="404875"/>
    <lineage>
        <taxon>Bacteria</taxon>
        <taxon>Pseudomonadati</taxon>
        <taxon>Pseudomonadota</taxon>
        <taxon>Alphaproteobacteria</taxon>
        <taxon>Rhodobacterales</taxon>
        <taxon>Paracoccaceae</taxon>
        <taxon>Pararhodobacter</taxon>
    </lineage>
</organism>